<gene>
    <name evidence="1" type="ORF">FBU59_004013</name>
</gene>
<feature type="non-terminal residue" evidence="1">
    <location>
        <position position="1"/>
    </location>
</feature>
<dbReference type="Proteomes" id="UP001150603">
    <property type="component" value="Unassembled WGS sequence"/>
</dbReference>
<reference evidence="1" key="1">
    <citation type="submission" date="2022-07" db="EMBL/GenBank/DDBJ databases">
        <title>Phylogenomic reconstructions and comparative analyses of Kickxellomycotina fungi.</title>
        <authorList>
            <person name="Reynolds N.K."/>
            <person name="Stajich J.E."/>
            <person name="Barry K."/>
            <person name="Grigoriev I.V."/>
            <person name="Crous P."/>
            <person name="Smith M.E."/>
        </authorList>
    </citation>
    <scope>NUCLEOTIDE SEQUENCE</scope>
    <source>
        <strain evidence="1">NRRL 5244</strain>
    </source>
</reference>
<organism evidence="1 2">
    <name type="scientific">Linderina macrospora</name>
    <dbReference type="NCBI Taxonomy" id="4868"/>
    <lineage>
        <taxon>Eukaryota</taxon>
        <taxon>Fungi</taxon>
        <taxon>Fungi incertae sedis</taxon>
        <taxon>Zoopagomycota</taxon>
        <taxon>Kickxellomycotina</taxon>
        <taxon>Kickxellomycetes</taxon>
        <taxon>Kickxellales</taxon>
        <taxon>Kickxellaceae</taxon>
        <taxon>Linderina</taxon>
    </lineage>
</organism>
<evidence type="ECO:0000313" key="2">
    <source>
        <dbReference type="Proteomes" id="UP001150603"/>
    </source>
</evidence>
<accession>A0ACC1J6X1</accession>
<dbReference type="EMBL" id="JANBPW010002744">
    <property type="protein sequence ID" value="KAJ1939762.1"/>
    <property type="molecule type" value="Genomic_DNA"/>
</dbReference>
<feature type="non-terminal residue" evidence="1">
    <location>
        <position position="616"/>
    </location>
</feature>
<proteinExistence type="predicted"/>
<sequence length="616" mass="68343">QRERELSRVRGLKEDLEAKVSELRQSAASVGAPPKSPNASLLEEVERLKKDLAAKEGSIKSLKIARDSIRSSTKAEVISIQAKYAREQAELVDRQEKEMTRQRLALASKEAELEQEQDRLMQLEMDLTMRTSQLEENAAELKTSLDAMTQNYHDSQRELGELKAAAKAEHKSRGSEHRSEITKFNRAMKRDEKRIAELEAALAKAKEQAKEQLKSRARPRPKSTSTAAEAISAAIEDVADMAVDELREEVATLRVDAVHKDETIRKLGVMVEELERKQNPEGGRRPRGKVATLQTEIDQLKADLEVRDQKIEKLETALHITEGAEVSHSEIAAEVSNINLSPTDAASTIAQLDLKIIALESDLKSKDQRIMDLERELKEAQEAANERPMRLRHSSSSKRQTPAAEASQAPAAVTTATAARSAGSRSRGRKAPVEANTDGSKHEALYVEIASLRAKVEKLETEKRALQEIVTEQQVKIMHLRDGAANRSAPPVVDEARPVAQPTSPRKRPQSIEEEVAQSGTVPAKRPKQILSISLPKLNGVVPVQKKAAATSSAKRPNDTEQTVESIERLLKDKRISSLNRAKRFFSILQKTPQKLHASLLQITGEIPEIDPAEFL</sequence>
<protein>
    <submittedName>
        <fullName evidence="1">Uncharacterized protein</fullName>
    </submittedName>
</protein>
<keyword evidence="2" id="KW-1185">Reference proteome</keyword>
<name>A0ACC1J6X1_9FUNG</name>
<evidence type="ECO:0000313" key="1">
    <source>
        <dbReference type="EMBL" id="KAJ1939762.1"/>
    </source>
</evidence>
<comment type="caution">
    <text evidence="1">The sequence shown here is derived from an EMBL/GenBank/DDBJ whole genome shotgun (WGS) entry which is preliminary data.</text>
</comment>